<keyword evidence="13 20" id="KW-0408">Iron</keyword>
<evidence type="ECO:0000256" key="12">
    <source>
        <dbReference type="ARBA" id="ARBA00022989"/>
    </source>
</evidence>
<evidence type="ECO:0000259" key="21">
    <source>
        <dbReference type="Pfam" id="PF00177"/>
    </source>
</evidence>
<comment type="subcellular location">
    <subcellularLocation>
        <location evidence="1">Membrane</location>
        <topology evidence="1">Single-pass membrane protein</topology>
    </subcellularLocation>
    <subcellularLocation>
        <location evidence="20">Plastid</location>
        <location evidence="20">Chloroplast thylakoid membrane</location>
        <topology evidence="20">Single-pass membrane protein</topology>
    </subcellularLocation>
</comment>
<dbReference type="InterPro" id="IPR037025">
    <property type="entry name" value="PSII_cyt_b559_asu_sf"/>
</dbReference>
<evidence type="ECO:0000259" key="22">
    <source>
        <dbReference type="Pfam" id="PF00283"/>
    </source>
</evidence>
<dbReference type="GO" id="GO:0009767">
    <property type="term" value="P:photosynthetic electron transport chain"/>
    <property type="evidence" value="ECO:0007669"/>
    <property type="project" value="InterPro"/>
</dbReference>
<dbReference type="GO" id="GO:0009535">
    <property type="term" value="C:chloroplast thylakoid membrane"/>
    <property type="evidence" value="ECO:0007669"/>
    <property type="project" value="UniProtKB-SubCell"/>
</dbReference>
<evidence type="ECO:0000256" key="5">
    <source>
        <dbReference type="ARBA" id="ARBA00022617"/>
    </source>
</evidence>
<evidence type="ECO:0000256" key="17">
    <source>
        <dbReference type="RuleBase" id="RU000619"/>
    </source>
</evidence>
<comment type="function">
    <text evidence="20">This b-type cytochrome is tightly associated with the reaction center of photosystem II (PSII). PSII is a light-driven water:plastoquinone oxidoreductase that uses light energy to abstract electrons from H(2)O, generating O(2) and a proton gradient subsequently used for ATP formation. It consists of a core antenna complex that captures photons, and an electron transfer chain that converts photonic excitation into a charge separation.</text>
</comment>
<evidence type="ECO:0000256" key="1">
    <source>
        <dbReference type="ARBA" id="ARBA00004167"/>
    </source>
</evidence>
<dbReference type="GO" id="GO:0020037">
    <property type="term" value="F:heme binding"/>
    <property type="evidence" value="ECO:0007669"/>
    <property type="project" value="InterPro"/>
</dbReference>
<evidence type="ECO:0000256" key="20">
    <source>
        <dbReference type="RuleBase" id="RU004529"/>
    </source>
</evidence>
<dbReference type="InterPro" id="IPR006217">
    <property type="entry name" value="PSII_cyt_b559_asu"/>
</dbReference>
<dbReference type="InterPro" id="IPR013082">
    <property type="entry name" value="PSII_cytb559_asu_lum"/>
</dbReference>
<dbReference type="PROSITE" id="PS00537">
    <property type="entry name" value="CYTOCHROME_B559"/>
    <property type="match status" value="1"/>
</dbReference>
<keyword evidence="14 20" id="KW-0472">Membrane</keyword>
<evidence type="ECO:0000256" key="7">
    <source>
        <dbReference type="ARBA" id="ARBA00022723"/>
    </source>
</evidence>
<evidence type="ECO:0000256" key="6">
    <source>
        <dbReference type="ARBA" id="ARBA00022692"/>
    </source>
</evidence>
<dbReference type="InterPro" id="IPR023798">
    <property type="entry name" value="Ribosomal_uS7_dom"/>
</dbReference>
<dbReference type="AlphaFoldDB" id="A0A5N6PD10"/>
<dbReference type="EMBL" id="SZYD01000005">
    <property type="protein sequence ID" value="KAD6119392.1"/>
    <property type="molecule type" value="Genomic_DNA"/>
</dbReference>
<keyword evidence="7 20" id="KW-0479">Metal-binding</keyword>
<keyword evidence="6 20" id="KW-0812">Transmembrane</keyword>
<evidence type="ECO:0000256" key="9">
    <source>
        <dbReference type="ARBA" id="ARBA00022884"/>
    </source>
</evidence>
<feature type="domain" description="Photosystem II cytochrome b559 alpha subunit lumenal region" evidence="23">
    <location>
        <begin position="42"/>
        <end position="79"/>
    </location>
</feature>
<feature type="domain" description="Photosystem II cytochrome b559 N-terminal" evidence="22">
    <location>
        <begin position="6"/>
        <end position="34"/>
    </location>
</feature>
<dbReference type="GO" id="GO:0019843">
    <property type="term" value="F:rRNA binding"/>
    <property type="evidence" value="ECO:0007669"/>
    <property type="project" value="UniProtKB-KW"/>
</dbReference>
<dbReference type="Pfam" id="PF00177">
    <property type="entry name" value="Ribosomal_S7"/>
    <property type="match status" value="1"/>
</dbReference>
<dbReference type="PROSITE" id="PS00052">
    <property type="entry name" value="RIBOSOMAL_S7"/>
    <property type="match status" value="1"/>
</dbReference>
<dbReference type="SUPFAM" id="SSF161045">
    <property type="entry name" value="Cytochrome b559 subunits"/>
    <property type="match status" value="1"/>
</dbReference>
<proteinExistence type="inferred from homology"/>
<comment type="subunit">
    <text evidence="20">Heterodimer of an alpha subunit and a beta subunit.</text>
</comment>
<dbReference type="NCBIfam" id="TIGR01029">
    <property type="entry name" value="rpsG_bact"/>
    <property type="match status" value="1"/>
</dbReference>
<dbReference type="InterPro" id="IPR013081">
    <property type="entry name" value="PSII_cyt_b559_N"/>
</dbReference>
<evidence type="ECO:0000259" key="23">
    <source>
        <dbReference type="Pfam" id="PF00284"/>
    </source>
</evidence>
<evidence type="ECO:0000256" key="2">
    <source>
        <dbReference type="ARBA" id="ARBA00007151"/>
    </source>
</evidence>
<evidence type="ECO:0000256" key="11">
    <source>
        <dbReference type="ARBA" id="ARBA00022982"/>
    </source>
</evidence>
<dbReference type="Gene3D" id="1.20.5.860">
    <property type="entry name" value="Photosystem II cytochrome b559, alpha subunit"/>
    <property type="match status" value="1"/>
</dbReference>
<dbReference type="Gene3D" id="1.10.455.10">
    <property type="entry name" value="Ribosomal protein S7 domain"/>
    <property type="match status" value="1"/>
</dbReference>
<comment type="similarity">
    <text evidence="20">Belongs to the PsbE/PsbF family.</text>
</comment>
<dbReference type="Proteomes" id="UP000326396">
    <property type="component" value="Linkage Group LG13"/>
</dbReference>
<accession>A0A5N6PD10</accession>
<dbReference type="GO" id="GO:0003735">
    <property type="term" value="F:structural constituent of ribosome"/>
    <property type="evidence" value="ECO:0007669"/>
    <property type="project" value="InterPro"/>
</dbReference>
<evidence type="ECO:0000256" key="19">
    <source>
        <dbReference type="RuleBase" id="RU003620"/>
    </source>
</evidence>
<dbReference type="OrthoDB" id="35139at2759"/>
<keyword evidence="20" id="KW-0934">Plastid</keyword>
<keyword evidence="25" id="KW-1185">Reference proteome</keyword>
<protein>
    <recommendedName>
        <fullName evidence="17 19">Multifunctional fusion protein</fullName>
    </recommendedName>
    <domain>
        <recommendedName>
            <fullName evidence="17">Cytochrome b559 subunit alpha</fullName>
        </recommendedName>
    </domain>
    <domain>
        <recommendedName>
            <fullName evidence="19">Ribosomal protein S7</fullName>
        </recommendedName>
    </domain>
</protein>
<sequence length="231" mass="25914">MSGSTGERSFADIITSIRYWVIHSITIPSLFIAGWLFVSTGLAYDVFGSPRPNEYFTENRQGIPLITGRFDSLEQLDEFKKTAKSDPIYRNRLVNMLVNRILKHGKKSLAYQIIYRAVKKIQQKTETNPLSVLRQAIHGVTPGIAVKARRVGGSTHQVPIEIGSTQGKALAIRWLLAASRKRPGRNMAFKLSSELVARMVGCRMGFDSTIEFGRMSHLDRMWVAANAMVTE</sequence>
<keyword evidence="11 20" id="KW-0249">Electron transport</keyword>
<dbReference type="GO" id="GO:0046872">
    <property type="term" value="F:metal ion binding"/>
    <property type="evidence" value="ECO:0007669"/>
    <property type="project" value="UniProtKB-KW"/>
</dbReference>
<keyword evidence="20" id="KW-0150">Chloroplast</keyword>
<dbReference type="InterPro" id="IPR036823">
    <property type="entry name" value="Ribosomal_uS7_dom_sf"/>
</dbReference>
<dbReference type="GO" id="GO:0009539">
    <property type="term" value="C:photosystem II reaction center"/>
    <property type="evidence" value="ECO:0007669"/>
    <property type="project" value="InterPro"/>
</dbReference>
<keyword evidence="8 19" id="KW-0699">rRNA-binding</keyword>
<evidence type="ECO:0000256" key="18">
    <source>
        <dbReference type="RuleBase" id="RU003619"/>
    </source>
</evidence>
<feature type="transmembrane region" description="Helical" evidence="20">
    <location>
        <begin position="20"/>
        <end position="44"/>
    </location>
</feature>
<name>A0A5N6PD10_9ASTR</name>
<keyword evidence="5 20" id="KW-0349">Heme</keyword>
<gene>
    <name evidence="24" type="ORF">E3N88_10663</name>
</gene>
<dbReference type="Pfam" id="PF00283">
    <property type="entry name" value="Cytochrom_B559"/>
    <property type="match status" value="1"/>
</dbReference>
<dbReference type="InterPro" id="IPR006216">
    <property type="entry name" value="PSII_cyt_b559_CS"/>
</dbReference>
<evidence type="ECO:0000256" key="4">
    <source>
        <dbReference type="ARBA" id="ARBA00022531"/>
    </source>
</evidence>
<keyword evidence="4 20" id="KW-0602">Photosynthesis</keyword>
<comment type="similarity">
    <text evidence="2 18">Belongs to the universal ribosomal protein uS7 family.</text>
</comment>
<feature type="domain" description="Small ribosomal subunit protein uS7" evidence="21">
    <location>
        <begin position="80"/>
        <end position="197"/>
    </location>
</feature>
<evidence type="ECO:0000256" key="3">
    <source>
        <dbReference type="ARBA" id="ARBA00022448"/>
    </source>
</evidence>
<keyword evidence="15 18" id="KW-0687">Ribonucleoprotein</keyword>
<keyword evidence="10 18" id="KW-0689">Ribosomal protein</keyword>
<comment type="caution">
    <text evidence="24">The sequence shown here is derived from an EMBL/GenBank/DDBJ whole genome shotgun (WGS) entry which is preliminary data.</text>
</comment>
<evidence type="ECO:0000256" key="13">
    <source>
        <dbReference type="ARBA" id="ARBA00023004"/>
    </source>
</evidence>
<dbReference type="Pfam" id="PF00284">
    <property type="entry name" value="Cytochrom_B559a"/>
    <property type="match status" value="1"/>
</dbReference>
<dbReference type="InterPro" id="IPR020606">
    <property type="entry name" value="Ribosomal_uS7_CS"/>
</dbReference>
<organism evidence="24 25">
    <name type="scientific">Mikania micrantha</name>
    <name type="common">bitter vine</name>
    <dbReference type="NCBI Taxonomy" id="192012"/>
    <lineage>
        <taxon>Eukaryota</taxon>
        <taxon>Viridiplantae</taxon>
        <taxon>Streptophyta</taxon>
        <taxon>Embryophyta</taxon>
        <taxon>Tracheophyta</taxon>
        <taxon>Spermatophyta</taxon>
        <taxon>Magnoliopsida</taxon>
        <taxon>eudicotyledons</taxon>
        <taxon>Gunneridae</taxon>
        <taxon>Pentapetalae</taxon>
        <taxon>asterids</taxon>
        <taxon>campanulids</taxon>
        <taxon>Asterales</taxon>
        <taxon>Asteraceae</taxon>
        <taxon>Asteroideae</taxon>
        <taxon>Heliantheae alliance</taxon>
        <taxon>Eupatorieae</taxon>
        <taxon>Mikania</taxon>
    </lineage>
</organism>
<dbReference type="PANTHER" id="PTHR33391:SF9">
    <property type="entry name" value="CYTOCHROME B559 SUBUNIT BETA-RELATED"/>
    <property type="match status" value="1"/>
</dbReference>
<evidence type="ECO:0000256" key="16">
    <source>
        <dbReference type="ARBA" id="ARBA00023276"/>
    </source>
</evidence>
<keyword evidence="3 20" id="KW-0813">Transport</keyword>
<dbReference type="GO" id="GO:0006412">
    <property type="term" value="P:translation"/>
    <property type="evidence" value="ECO:0007669"/>
    <property type="project" value="InterPro"/>
</dbReference>
<reference evidence="24 25" key="1">
    <citation type="submission" date="2019-05" db="EMBL/GenBank/DDBJ databases">
        <title>Mikania micrantha, genome provides insights into the molecular mechanism of rapid growth.</title>
        <authorList>
            <person name="Liu B."/>
        </authorList>
    </citation>
    <scope>NUCLEOTIDE SEQUENCE [LARGE SCALE GENOMIC DNA]</scope>
    <source>
        <strain evidence="24">NLD-2019</strain>
        <tissue evidence="24">Leaf</tissue>
    </source>
</reference>
<dbReference type="InterPro" id="IPR005717">
    <property type="entry name" value="Ribosomal_uS7_bac/org-type"/>
</dbReference>
<dbReference type="CDD" id="cd14871">
    <property type="entry name" value="uS7_Chloroplast"/>
    <property type="match status" value="1"/>
</dbReference>
<dbReference type="NCBIfam" id="TIGR01332">
    <property type="entry name" value="cyt_b559_alpha"/>
    <property type="match status" value="1"/>
</dbReference>
<dbReference type="PANTHER" id="PTHR33391">
    <property type="entry name" value="CYTOCHROME B559 SUBUNIT BETA-RELATED"/>
    <property type="match status" value="1"/>
</dbReference>
<evidence type="ECO:0000313" key="24">
    <source>
        <dbReference type="EMBL" id="KAD6119392.1"/>
    </source>
</evidence>
<evidence type="ECO:0000313" key="25">
    <source>
        <dbReference type="Proteomes" id="UP000326396"/>
    </source>
</evidence>
<keyword evidence="12 20" id="KW-1133">Transmembrane helix</keyword>
<dbReference type="GO" id="GO:0015935">
    <property type="term" value="C:small ribosomal subunit"/>
    <property type="evidence" value="ECO:0007669"/>
    <property type="project" value="InterPro"/>
</dbReference>
<dbReference type="HAMAP" id="MF_00642">
    <property type="entry name" value="PSII_PsbE"/>
    <property type="match status" value="1"/>
</dbReference>
<keyword evidence="9 19" id="KW-0694">RNA-binding</keyword>
<evidence type="ECO:0000256" key="14">
    <source>
        <dbReference type="ARBA" id="ARBA00023136"/>
    </source>
</evidence>
<keyword evidence="16 20" id="KW-0604">Photosystem II</keyword>
<dbReference type="SUPFAM" id="SSF47973">
    <property type="entry name" value="Ribosomal protein S7"/>
    <property type="match status" value="1"/>
</dbReference>
<evidence type="ECO:0000256" key="8">
    <source>
        <dbReference type="ARBA" id="ARBA00022730"/>
    </source>
</evidence>
<evidence type="ECO:0000256" key="10">
    <source>
        <dbReference type="ARBA" id="ARBA00022980"/>
    </source>
</evidence>
<evidence type="ECO:0000256" key="15">
    <source>
        <dbReference type="ARBA" id="ARBA00023274"/>
    </source>
</evidence>